<dbReference type="GO" id="GO:0071949">
    <property type="term" value="F:FAD binding"/>
    <property type="evidence" value="ECO:0007669"/>
    <property type="project" value="InterPro"/>
</dbReference>
<accession>A0A937VZL7</accession>
<keyword evidence="2" id="KW-0285">Flavoprotein</keyword>
<protein>
    <submittedName>
        <fullName evidence="6">FAD-binding oxidoreductase</fullName>
    </submittedName>
</protein>
<reference evidence="6" key="1">
    <citation type="submission" date="2019-03" db="EMBL/GenBank/DDBJ databases">
        <title>Lake Tanganyika Metagenome-Assembled Genomes (MAGs).</title>
        <authorList>
            <person name="Tran P."/>
        </authorList>
    </citation>
    <scope>NUCLEOTIDE SEQUENCE</scope>
    <source>
        <strain evidence="6">K_DeepCast_65m_m2_066</strain>
    </source>
</reference>
<dbReference type="GO" id="GO:0016491">
    <property type="term" value="F:oxidoreductase activity"/>
    <property type="evidence" value="ECO:0007669"/>
    <property type="project" value="UniProtKB-KW"/>
</dbReference>
<evidence type="ECO:0000259" key="5">
    <source>
        <dbReference type="PROSITE" id="PS51387"/>
    </source>
</evidence>
<name>A0A937VZL7_UNCTE</name>
<dbReference type="InterPro" id="IPR004113">
    <property type="entry name" value="FAD-bd_oxidored_4_C"/>
</dbReference>
<dbReference type="SUPFAM" id="SSF55103">
    <property type="entry name" value="FAD-linked oxidases, C-terminal domain"/>
    <property type="match status" value="1"/>
</dbReference>
<dbReference type="PANTHER" id="PTHR11748:SF103">
    <property type="entry name" value="GLYCOLATE OXIDASE SUBUNIT GLCE"/>
    <property type="match status" value="1"/>
</dbReference>
<dbReference type="PANTHER" id="PTHR11748">
    <property type="entry name" value="D-LACTATE DEHYDROGENASE"/>
    <property type="match status" value="1"/>
</dbReference>
<dbReference type="InterPro" id="IPR006094">
    <property type="entry name" value="Oxid_FAD_bind_N"/>
</dbReference>
<proteinExistence type="predicted"/>
<feature type="domain" description="FAD-binding PCMH-type" evidence="5">
    <location>
        <begin position="50"/>
        <end position="230"/>
    </location>
</feature>
<dbReference type="SUPFAM" id="SSF56176">
    <property type="entry name" value="FAD-binding/transporter-associated domain-like"/>
    <property type="match status" value="1"/>
</dbReference>
<dbReference type="PROSITE" id="PS51387">
    <property type="entry name" value="FAD_PCMH"/>
    <property type="match status" value="1"/>
</dbReference>
<dbReference type="EMBL" id="VGLS01000085">
    <property type="protein sequence ID" value="MBM3223025.1"/>
    <property type="molecule type" value="Genomic_DNA"/>
</dbReference>
<dbReference type="Proteomes" id="UP000712673">
    <property type="component" value="Unassembled WGS sequence"/>
</dbReference>
<comment type="cofactor">
    <cofactor evidence="1">
        <name>FAD</name>
        <dbReference type="ChEBI" id="CHEBI:57692"/>
    </cofactor>
</comment>
<sequence>MTRSRRQYKRPWQRPWKARMSALEGLATALESVVGNDALRTGAEVQDYAIDGVAPSLVVLPADEAQIGEVLRLAAAYKATVFPRGGGSHMSLGQPPTHVDLVLSVQRLQRQLAYEPADLTTTVQAGVCFTELQRVLRANGQFLALDPPVAATTTVGGIVATNLSGPRRLLYGTARDMLLGTAVISVDGTRTKAGGRVVKNVTGYDLNKLYIGSLGTLAILVELTWKLHPLPPGELTLGFGCAQAADLATVLPTVLQLPLRLSSLALLNAAACQAMAAQLGSTPEEAPYLLLVRLEGTPAVTQNQGQRLTEALRRAALGHPVTVYTWSTPEQAQLWEALAGLLYCEASVGLTPARLLVKVSLLMSDVPAFCQDVETLGARTGMAWPLAAHAGNGIVYVHIPIRQPEAPDVEQLLASLQALDQCVARYQGHRVLEQAPVAVKQHCQVWGPCRDDFTLMRAIKTSFDPQHRLNPGRFVGGL</sequence>
<comment type="caution">
    <text evidence="6">The sequence shown here is derived from an EMBL/GenBank/DDBJ whole genome shotgun (WGS) entry which is preliminary data.</text>
</comment>
<evidence type="ECO:0000313" key="7">
    <source>
        <dbReference type="Proteomes" id="UP000712673"/>
    </source>
</evidence>
<dbReference type="InterPro" id="IPR016166">
    <property type="entry name" value="FAD-bd_PCMH"/>
</dbReference>
<keyword evidence="3" id="KW-0274">FAD</keyword>
<dbReference type="AlphaFoldDB" id="A0A937VZL7"/>
<keyword evidence="4" id="KW-0560">Oxidoreductase</keyword>
<dbReference type="InterPro" id="IPR036318">
    <property type="entry name" value="FAD-bd_PCMH-like_sf"/>
</dbReference>
<gene>
    <name evidence="6" type="ORF">FJZ47_04375</name>
</gene>
<evidence type="ECO:0000256" key="2">
    <source>
        <dbReference type="ARBA" id="ARBA00022630"/>
    </source>
</evidence>
<dbReference type="Pfam" id="PF02913">
    <property type="entry name" value="FAD-oxidase_C"/>
    <property type="match status" value="1"/>
</dbReference>
<organism evidence="6 7">
    <name type="scientific">Tectimicrobiota bacterium</name>
    <dbReference type="NCBI Taxonomy" id="2528274"/>
    <lineage>
        <taxon>Bacteria</taxon>
        <taxon>Pseudomonadati</taxon>
        <taxon>Nitrospinota/Tectimicrobiota group</taxon>
        <taxon>Candidatus Tectimicrobiota</taxon>
    </lineage>
</organism>
<dbReference type="Gene3D" id="3.30.465.10">
    <property type="match status" value="1"/>
</dbReference>
<evidence type="ECO:0000313" key="6">
    <source>
        <dbReference type="EMBL" id="MBM3223025.1"/>
    </source>
</evidence>
<dbReference type="InterPro" id="IPR016169">
    <property type="entry name" value="FAD-bd_PCMH_sub2"/>
</dbReference>
<evidence type="ECO:0000256" key="1">
    <source>
        <dbReference type="ARBA" id="ARBA00001974"/>
    </source>
</evidence>
<dbReference type="InterPro" id="IPR016164">
    <property type="entry name" value="FAD-linked_Oxase-like_C"/>
</dbReference>
<evidence type="ECO:0000256" key="4">
    <source>
        <dbReference type="ARBA" id="ARBA00023002"/>
    </source>
</evidence>
<dbReference type="Pfam" id="PF01565">
    <property type="entry name" value="FAD_binding_4"/>
    <property type="match status" value="1"/>
</dbReference>
<evidence type="ECO:0000256" key="3">
    <source>
        <dbReference type="ARBA" id="ARBA00022827"/>
    </source>
</evidence>